<dbReference type="Proteomes" id="UP000054144">
    <property type="component" value="Unassembled WGS sequence"/>
</dbReference>
<protein>
    <submittedName>
        <fullName evidence="2">Uncharacterized protein</fullName>
    </submittedName>
</protein>
<accession>A0A0D7AJ74</accession>
<evidence type="ECO:0000256" key="1">
    <source>
        <dbReference type="SAM" id="MobiDB-lite"/>
    </source>
</evidence>
<gene>
    <name evidence="2" type="ORF">FISHEDRAFT_56470</name>
</gene>
<dbReference type="EMBL" id="KN881648">
    <property type="protein sequence ID" value="KIY51804.1"/>
    <property type="molecule type" value="Genomic_DNA"/>
</dbReference>
<keyword evidence="3" id="KW-1185">Reference proteome</keyword>
<feature type="region of interest" description="Disordered" evidence="1">
    <location>
        <begin position="102"/>
        <end position="144"/>
    </location>
</feature>
<reference evidence="2 3" key="1">
    <citation type="journal article" date="2015" name="Fungal Genet. Biol.">
        <title>Evolution of novel wood decay mechanisms in Agaricales revealed by the genome sequences of Fistulina hepatica and Cylindrobasidium torrendii.</title>
        <authorList>
            <person name="Floudas D."/>
            <person name="Held B.W."/>
            <person name="Riley R."/>
            <person name="Nagy L.G."/>
            <person name="Koehler G."/>
            <person name="Ransdell A.S."/>
            <person name="Younus H."/>
            <person name="Chow J."/>
            <person name="Chiniquy J."/>
            <person name="Lipzen A."/>
            <person name="Tritt A."/>
            <person name="Sun H."/>
            <person name="Haridas S."/>
            <person name="LaButti K."/>
            <person name="Ohm R.A."/>
            <person name="Kues U."/>
            <person name="Blanchette R.A."/>
            <person name="Grigoriev I.V."/>
            <person name="Minto R.E."/>
            <person name="Hibbett D.S."/>
        </authorList>
    </citation>
    <scope>NUCLEOTIDE SEQUENCE [LARGE SCALE GENOMIC DNA]</scope>
    <source>
        <strain evidence="2 3">ATCC 64428</strain>
    </source>
</reference>
<dbReference type="OrthoDB" id="3355886at2759"/>
<proteinExistence type="predicted"/>
<sequence>MSTVLRSFTKHARSISRANAVAGPSTSTAPQRAFHSPFVVLEQSAQCEPAPTTTTASAIAYEKQSHEASEPYAPSSGHNTYVVSHTPEDSFYNVPAGAFPTSSPYVNYPPTEAPEMPTPSQLSSTSSDIWAHPTTQSLPRTDKQ</sequence>
<evidence type="ECO:0000313" key="3">
    <source>
        <dbReference type="Proteomes" id="UP000054144"/>
    </source>
</evidence>
<dbReference type="AlphaFoldDB" id="A0A0D7AJ74"/>
<organism evidence="2 3">
    <name type="scientific">Fistulina hepatica ATCC 64428</name>
    <dbReference type="NCBI Taxonomy" id="1128425"/>
    <lineage>
        <taxon>Eukaryota</taxon>
        <taxon>Fungi</taxon>
        <taxon>Dikarya</taxon>
        <taxon>Basidiomycota</taxon>
        <taxon>Agaricomycotina</taxon>
        <taxon>Agaricomycetes</taxon>
        <taxon>Agaricomycetidae</taxon>
        <taxon>Agaricales</taxon>
        <taxon>Fistulinaceae</taxon>
        <taxon>Fistulina</taxon>
    </lineage>
</organism>
<feature type="compositionally biased region" description="Polar residues" evidence="1">
    <location>
        <begin position="118"/>
        <end position="144"/>
    </location>
</feature>
<name>A0A0D7AJ74_9AGAR</name>
<evidence type="ECO:0000313" key="2">
    <source>
        <dbReference type="EMBL" id="KIY51804.1"/>
    </source>
</evidence>